<dbReference type="AlphaFoldDB" id="A0A6A1VEG1"/>
<reference evidence="2 4" key="2">
    <citation type="journal article" date="2019" name="Plant Biotechnol. J.">
        <title>The red bayberry genome and genetic basis of sex determination.</title>
        <authorList>
            <person name="Jia H.M."/>
            <person name="Jia H.J."/>
            <person name="Cai Q.L."/>
            <person name="Wang Y."/>
            <person name="Zhao H.B."/>
            <person name="Yang W.F."/>
            <person name="Wang G.Y."/>
            <person name="Li Y.H."/>
            <person name="Zhan D.L."/>
            <person name="Shen Y.T."/>
            <person name="Niu Q.F."/>
            <person name="Chang L."/>
            <person name="Qiu J."/>
            <person name="Zhao L."/>
            <person name="Xie H.B."/>
            <person name="Fu W.Y."/>
            <person name="Jin J."/>
            <person name="Li X.W."/>
            <person name="Jiao Y."/>
            <person name="Zhou C.C."/>
            <person name="Tu T."/>
            <person name="Chai C.Y."/>
            <person name="Gao J.L."/>
            <person name="Fan L.J."/>
            <person name="van de Weg E."/>
            <person name="Wang J.Y."/>
            <person name="Gao Z.S."/>
        </authorList>
    </citation>
    <scope>NUCLEOTIDE SEQUENCE [LARGE SCALE GENOMIC DNA]</scope>
    <source>
        <tissue evidence="2">Leaves</tissue>
    </source>
</reference>
<keyword evidence="4" id="KW-1185">Reference proteome</keyword>
<evidence type="ECO:0000313" key="3">
    <source>
        <dbReference type="EMBL" id="KAB1209474.1"/>
    </source>
</evidence>
<protein>
    <submittedName>
        <fullName evidence="2">Uncharacterized protein</fullName>
    </submittedName>
</protein>
<accession>A0A6A1VEG1</accession>
<evidence type="ECO:0000313" key="4">
    <source>
        <dbReference type="Proteomes" id="UP000516437"/>
    </source>
</evidence>
<feature type="compositionally biased region" description="Acidic residues" evidence="1">
    <location>
        <begin position="238"/>
        <end position="248"/>
    </location>
</feature>
<dbReference type="EMBL" id="RXIC02000024">
    <property type="protein sequence ID" value="KAB1209474.1"/>
    <property type="molecule type" value="Genomic_DNA"/>
</dbReference>
<evidence type="ECO:0000313" key="2">
    <source>
        <dbReference type="EMBL" id="KAB1209470.1"/>
    </source>
</evidence>
<feature type="compositionally biased region" description="Polar residues" evidence="1">
    <location>
        <begin position="249"/>
        <end position="261"/>
    </location>
</feature>
<feature type="compositionally biased region" description="Polar residues" evidence="1">
    <location>
        <begin position="273"/>
        <end position="285"/>
    </location>
</feature>
<feature type="region of interest" description="Disordered" evidence="1">
    <location>
        <begin position="216"/>
        <end position="285"/>
    </location>
</feature>
<reference evidence="2" key="3">
    <citation type="submission" date="2019-09" db="EMBL/GenBank/DDBJ databases">
        <authorList>
            <person name="Gao Z."/>
        </authorList>
    </citation>
    <scope>NUCLEOTIDE SEQUENCE</scope>
    <source>
        <tissue evidence="2">Leaves</tissue>
    </source>
</reference>
<dbReference type="Proteomes" id="UP000516437">
    <property type="component" value="Chromosome 6"/>
</dbReference>
<evidence type="ECO:0000256" key="1">
    <source>
        <dbReference type="SAM" id="MobiDB-lite"/>
    </source>
</evidence>
<comment type="caution">
    <text evidence="2">The sequence shown here is derived from an EMBL/GenBank/DDBJ whole genome shotgun (WGS) entry which is preliminary data.</text>
</comment>
<name>A0A6A1VEG1_9ROSI</name>
<organism evidence="2 4">
    <name type="scientific">Morella rubra</name>
    <name type="common">Chinese bayberry</name>
    <dbReference type="NCBI Taxonomy" id="262757"/>
    <lineage>
        <taxon>Eukaryota</taxon>
        <taxon>Viridiplantae</taxon>
        <taxon>Streptophyta</taxon>
        <taxon>Embryophyta</taxon>
        <taxon>Tracheophyta</taxon>
        <taxon>Spermatophyta</taxon>
        <taxon>Magnoliopsida</taxon>
        <taxon>eudicotyledons</taxon>
        <taxon>Gunneridae</taxon>
        <taxon>Pentapetalae</taxon>
        <taxon>rosids</taxon>
        <taxon>fabids</taxon>
        <taxon>Fagales</taxon>
        <taxon>Myricaceae</taxon>
        <taxon>Morella</taxon>
    </lineage>
</organism>
<reference evidence="2" key="1">
    <citation type="submission" date="2018-07" db="EMBL/GenBank/DDBJ databases">
        <authorList>
            <person name="Gao Z.-S."/>
            <person name="Jia H.-M."/>
            <person name="Jia H.-J."/>
            <person name="Cai Q.-L."/>
            <person name="Wang Y."/>
            <person name="Zhao H.-B."/>
        </authorList>
    </citation>
    <scope>NUCLEOTIDE SEQUENCE</scope>
    <source>
        <tissue evidence="2">Leaves</tissue>
    </source>
</reference>
<dbReference type="EMBL" id="RXIC02000024">
    <property type="protein sequence ID" value="KAB1209470.1"/>
    <property type="molecule type" value="Genomic_DNA"/>
</dbReference>
<feature type="compositionally biased region" description="Basic and acidic residues" evidence="1">
    <location>
        <begin position="228"/>
        <end position="237"/>
    </location>
</feature>
<proteinExistence type="predicted"/>
<gene>
    <name evidence="2" type="ORF">CJ030_MR6G018849</name>
    <name evidence="3" type="ORF">CJ030_MR6G018853</name>
</gene>
<sequence>MPPAIDCNLEGEVPAKTYVSNHTHMTLVEMRIKFAIPAIVRMRCLRPIERVLCPLEGNRLKFFYVFGKGWEYPPGKEHPLLVARASGVHLAPGSSLDVCLISLVYRFGVVREEPELDRDEKAWVTYALNTRPWDINKLLPVSSPPFGDNTELLSVPIAFAEGVFTDNIRAGIAGAACHAIMVQRTLSSEQSVGFSQGFETRTKALKEKYPQIDLAGLRPKDFWGGPEEEPKTPRPEPIDEPVLEDSPTEPDTSSLVLTTANAKPPQAVESDKVNTVAQSFDQGDA</sequence>